<gene>
    <name evidence="2" type="ORF">CTM88_19985</name>
</gene>
<feature type="transmembrane region" description="Helical" evidence="1">
    <location>
        <begin position="356"/>
        <end position="381"/>
    </location>
</feature>
<feature type="transmembrane region" description="Helical" evidence="1">
    <location>
        <begin position="323"/>
        <end position="344"/>
    </location>
</feature>
<dbReference type="AlphaFoldDB" id="A0A2T3IES2"/>
<keyword evidence="1" id="KW-0472">Membrane</keyword>
<evidence type="ECO:0000313" key="2">
    <source>
        <dbReference type="EMBL" id="PSU23316.1"/>
    </source>
</evidence>
<keyword evidence="1" id="KW-1133">Transmembrane helix</keyword>
<sequence length="388" mass="45286">MVINKTYRIAYMLFFLFFISCVFDPADIFGMKKVLFVFIFAFCVFLLLQNRIYLSKKRIIISAIFFSFGLIGFLFSALNFRGADYDGGQSIAYLLVFFLFFLIIFLNNPLLWRAFIDSLAFVGLLMIFYTIIISFLFAFFYNEFSNLFFYLNYTLSNSFITSRVIGPFTISMVYLKSIVLLFPISVIYYHKYKSSSQKIYFLIVILALFSLILSGTRTNIILSILMLLVLGFVTVNVKYRKYVFLGFLVFTLLIMYNLLTFVFENSDSSSEIKSSLLNTYLDVFFNDNSYFIIGDGFGSLFYAVSKNKYIYNSELVYLDVFKYFGGFVFLFFMSFLITPLLVFIRKNDVFLLMSYLSYLLVSATNPLLLSSTGMVALIYYFNCNFYDR</sequence>
<dbReference type="EMBL" id="PYMK01000033">
    <property type="protein sequence ID" value="PSU23316.1"/>
    <property type="molecule type" value="Genomic_DNA"/>
</dbReference>
<feature type="transmembrane region" description="Helical" evidence="1">
    <location>
        <begin position="90"/>
        <end position="107"/>
    </location>
</feature>
<feature type="transmembrane region" description="Helical" evidence="1">
    <location>
        <begin position="199"/>
        <end position="214"/>
    </location>
</feature>
<feature type="transmembrane region" description="Helical" evidence="1">
    <location>
        <begin position="119"/>
        <end position="141"/>
    </location>
</feature>
<accession>A0A2T3IES2</accession>
<dbReference type="RefSeq" id="WP_065176328.1">
    <property type="nucleotide sequence ID" value="NZ_LZFA01000001.1"/>
</dbReference>
<feature type="transmembrane region" description="Helical" evidence="1">
    <location>
        <begin position="242"/>
        <end position="263"/>
    </location>
</feature>
<proteinExistence type="predicted"/>
<keyword evidence="1" id="KW-0812">Transmembrane</keyword>
<dbReference type="PROSITE" id="PS51257">
    <property type="entry name" value="PROKAR_LIPOPROTEIN"/>
    <property type="match status" value="1"/>
</dbReference>
<name>A0A2T3IES2_9GAMM</name>
<comment type="caution">
    <text evidence="2">The sequence shown here is derived from an EMBL/GenBank/DDBJ whole genome shotgun (WGS) entry which is preliminary data.</text>
</comment>
<feature type="transmembrane region" description="Helical" evidence="1">
    <location>
        <begin position="59"/>
        <end position="78"/>
    </location>
</feature>
<feature type="transmembrane region" description="Helical" evidence="1">
    <location>
        <begin position="9"/>
        <end position="28"/>
    </location>
</feature>
<protein>
    <recommendedName>
        <fullName evidence="4">O-antigen ligase domain-containing protein</fullName>
    </recommendedName>
</protein>
<evidence type="ECO:0000256" key="1">
    <source>
        <dbReference type="SAM" id="Phobius"/>
    </source>
</evidence>
<feature type="transmembrane region" description="Helical" evidence="1">
    <location>
        <begin position="164"/>
        <end position="187"/>
    </location>
</feature>
<reference evidence="2 3" key="1">
    <citation type="submission" date="2018-03" db="EMBL/GenBank/DDBJ databases">
        <title>Whole genome sequencing of Histamine producing bacteria.</title>
        <authorList>
            <person name="Butler K."/>
        </authorList>
    </citation>
    <scope>NUCLEOTIDE SEQUENCE [LARGE SCALE GENOMIC DNA]</scope>
    <source>
        <strain evidence="2 3">BS2</strain>
    </source>
</reference>
<evidence type="ECO:0000313" key="3">
    <source>
        <dbReference type="Proteomes" id="UP000240254"/>
    </source>
</evidence>
<evidence type="ECO:0008006" key="4">
    <source>
        <dbReference type="Google" id="ProtNLM"/>
    </source>
</evidence>
<feature type="transmembrane region" description="Helical" evidence="1">
    <location>
        <begin position="34"/>
        <end position="52"/>
    </location>
</feature>
<feature type="transmembrane region" description="Helical" evidence="1">
    <location>
        <begin position="220"/>
        <end position="237"/>
    </location>
</feature>
<dbReference type="Proteomes" id="UP000240254">
    <property type="component" value="Unassembled WGS sequence"/>
</dbReference>
<organism evidence="2 3">
    <name type="scientific">Photobacterium aquimaris</name>
    <dbReference type="NCBI Taxonomy" id="512643"/>
    <lineage>
        <taxon>Bacteria</taxon>
        <taxon>Pseudomonadati</taxon>
        <taxon>Pseudomonadota</taxon>
        <taxon>Gammaproteobacteria</taxon>
        <taxon>Vibrionales</taxon>
        <taxon>Vibrionaceae</taxon>
        <taxon>Photobacterium</taxon>
    </lineage>
</organism>
<dbReference type="OrthoDB" id="1086376at2"/>